<dbReference type="AlphaFoldDB" id="A0A0G1URI2"/>
<evidence type="ECO:0000256" key="3">
    <source>
        <dbReference type="ARBA" id="ARBA00022729"/>
    </source>
</evidence>
<dbReference type="PANTHER" id="PTHR30290">
    <property type="entry name" value="PERIPLASMIC BINDING COMPONENT OF ABC TRANSPORTER"/>
    <property type="match status" value="1"/>
</dbReference>
<dbReference type="Gene3D" id="3.10.105.10">
    <property type="entry name" value="Dipeptide-binding Protein, Domain 3"/>
    <property type="match status" value="1"/>
</dbReference>
<dbReference type="SUPFAM" id="SSF53850">
    <property type="entry name" value="Periplasmic binding protein-like II"/>
    <property type="match status" value="1"/>
</dbReference>
<organism evidence="4 5">
    <name type="scientific">Candidatus Amesbacteria bacterium GW2011_GWB1_48_13</name>
    <dbReference type="NCBI Taxonomy" id="1618362"/>
    <lineage>
        <taxon>Bacteria</taxon>
        <taxon>Candidatus Amesiibacteriota</taxon>
    </lineage>
</organism>
<dbReference type="InterPro" id="IPR039424">
    <property type="entry name" value="SBP_5"/>
</dbReference>
<dbReference type="Proteomes" id="UP000034694">
    <property type="component" value="Unassembled WGS sequence"/>
</dbReference>
<dbReference type="PANTHER" id="PTHR30290:SF9">
    <property type="entry name" value="OLIGOPEPTIDE-BINDING PROTEIN APPA"/>
    <property type="match status" value="1"/>
</dbReference>
<dbReference type="GO" id="GO:1904680">
    <property type="term" value="F:peptide transmembrane transporter activity"/>
    <property type="evidence" value="ECO:0007669"/>
    <property type="project" value="TreeGrafter"/>
</dbReference>
<accession>A0A0G1URI2</accession>
<comment type="caution">
    <text evidence="4">The sequence shown here is derived from an EMBL/GenBank/DDBJ whole genome shotgun (WGS) entry which is preliminary data.</text>
</comment>
<dbReference type="GO" id="GO:0015833">
    <property type="term" value="P:peptide transport"/>
    <property type="evidence" value="ECO:0007669"/>
    <property type="project" value="TreeGrafter"/>
</dbReference>
<protein>
    <submittedName>
        <fullName evidence="4">Extracellular solute-binding protein family 5</fullName>
    </submittedName>
</protein>
<evidence type="ECO:0000313" key="5">
    <source>
        <dbReference type="Proteomes" id="UP000034694"/>
    </source>
</evidence>
<reference evidence="4 5" key="1">
    <citation type="journal article" date="2015" name="Nature">
        <title>rRNA introns, odd ribosomes, and small enigmatic genomes across a large radiation of phyla.</title>
        <authorList>
            <person name="Brown C.T."/>
            <person name="Hug L.A."/>
            <person name="Thomas B.C."/>
            <person name="Sharon I."/>
            <person name="Castelle C.J."/>
            <person name="Singh A."/>
            <person name="Wilkins M.J."/>
            <person name="Williams K.H."/>
            <person name="Banfield J.F."/>
        </authorList>
    </citation>
    <scope>NUCLEOTIDE SEQUENCE [LARGE SCALE GENOMIC DNA]</scope>
</reference>
<gene>
    <name evidence="4" type="ORF">UY28_C0029G0008</name>
</gene>
<evidence type="ECO:0000256" key="2">
    <source>
        <dbReference type="ARBA" id="ARBA00022448"/>
    </source>
</evidence>
<comment type="similarity">
    <text evidence="1">Belongs to the bacterial solute-binding protein 5 family.</text>
</comment>
<name>A0A0G1URI2_9BACT</name>
<proteinExistence type="inferred from homology"/>
<sequence>MKKYTYDLPRAQELLSKVEKLPDNLVLSTVPTYLPEAEQLKKDWGQLGIKVSIQVTPDIPDEFQALLVAQAVPSDPDQYNLWHSTKDDTNLTNLKNPRIDKLLEDGRKIIDLRERLAIYQDFQKFLLDEAPAIFLYYPQSYLISRK</sequence>
<keyword evidence="3" id="KW-0732">Signal</keyword>
<evidence type="ECO:0000313" key="4">
    <source>
        <dbReference type="EMBL" id="KKU96857.1"/>
    </source>
</evidence>
<keyword evidence="2" id="KW-0813">Transport</keyword>
<evidence type="ECO:0000256" key="1">
    <source>
        <dbReference type="ARBA" id="ARBA00005695"/>
    </source>
</evidence>
<dbReference type="EMBL" id="LCPK01000029">
    <property type="protein sequence ID" value="KKU96857.1"/>
    <property type="molecule type" value="Genomic_DNA"/>
</dbReference>